<dbReference type="GO" id="GO:0003677">
    <property type="term" value="F:DNA binding"/>
    <property type="evidence" value="ECO:0007669"/>
    <property type="project" value="UniProtKB-KW"/>
</dbReference>
<evidence type="ECO:0000256" key="6">
    <source>
        <dbReference type="SAM" id="MobiDB-lite"/>
    </source>
</evidence>
<dbReference type="STRING" id="913774.A0A0C3HGZ8"/>
<organism evidence="8 9">
    <name type="scientific">Oidiodendron maius (strain Zn)</name>
    <dbReference type="NCBI Taxonomy" id="913774"/>
    <lineage>
        <taxon>Eukaryota</taxon>
        <taxon>Fungi</taxon>
        <taxon>Dikarya</taxon>
        <taxon>Ascomycota</taxon>
        <taxon>Pezizomycotina</taxon>
        <taxon>Leotiomycetes</taxon>
        <taxon>Leotiomycetes incertae sedis</taxon>
        <taxon>Myxotrichaceae</taxon>
        <taxon>Oidiodendron</taxon>
    </lineage>
</organism>
<dbReference type="GO" id="GO:0046872">
    <property type="term" value="F:metal ion binding"/>
    <property type="evidence" value="ECO:0007669"/>
    <property type="project" value="UniProtKB-KW"/>
</dbReference>
<dbReference type="InterPro" id="IPR013700">
    <property type="entry name" value="AflR"/>
</dbReference>
<dbReference type="EMBL" id="KN832870">
    <property type="protein sequence ID" value="KIN07486.1"/>
    <property type="molecule type" value="Genomic_DNA"/>
</dbReference>
<evidence type="ECO:0000259" key="7">
    <source>
        <dbReference type="Pfam" id="PF08493"/>
    </source>
</evidence>
<gene>
    <name evidence="8" type="ORF">OIDMADRAFT_22365</name>
</gene>
<accession>A0A0C3HGZ8</accession>
<dbReference type="Proteomes" id="UP000054321">
    <property type="component" value="Unassembled WGS sequence"/>
</dbReference>
<evidence type="ECO:0000256" key="2">
    <source>
        <dbReference type="ARBA" id="ARBA00023015"/>
    </source>
</evidence>
<protein>
    <recommendedName>
        <fullName evidence="7">Aflatoxin regulatory protein domain-containing protein</fullName>
    </recommendedName>
</protein>
<evidence type="ECO:0000313" key="8">
    <source>
        <dbReference type="EMBL" id="KIN07486.1"/>
    </source>
</evidence>
<feature type="region of interest" description="Disordered" evidence="6">
    <location>
        <begin position="1"/>
        <end position="25"/>
    </location>
</feature>
<evidence type="ECO:0000256" key="4">
    <source>
        <dbReference type="ARBA" id="ARBA00023163"/>
    </source>
</evidence>
<reference evidence="8 9" key="1">
    <citation type="submission" date="2014-04" db="EMBL/GenBank/DDBJ databases">
        <authorList>
            <consortium name="DOE Joint Genome Institute"/>
            <person name="Kuo A."/>
            <person name="Martino E."/>
            <person name="Perotto S."/>
            <person name="Kohler A."/>
            <person name="Nagy L.G."/>
            <person name="Floudas D."/>
            <person name="Copeland A."/>
            <person name="Barry K.W."/>
            <person name="Cichocki N."/>
            <person name="Veneault-Fourrey C."/>
            <person name="LaButti K."/>
            <person name="Lindquist E.A."/>
            <person name="Lipzen A."/>
            <person name="Lundell T."/>
            <person name="Morin E."/>
            <person name="Murat C."/>
            <person name="Sun H."/>
            <person name="Tunlid A."/>
            <person name="Henrissat B."/>
            <person name="Grigoriev I.V."/>
            <person name="Hibbett D.S."/>
            <person name="Martin F."/>
            <person name="Nordberg H.P."/>
            <person name="Cantor M.N."/>
            <person name="Hua S.X."/>
        </authorList>
    </citation>
    <scope>NUCLEOTIDE SEQUENCE [LARGE SCALE GENOMIC DNA]</scope>
    <source>
        <strain evidence="8 9">Zn</strain>
    </source>
</reference>
<dbReference type="AlphaFoldDB" id="A0A0C3HGZ8"/>
<dbReference type="GO" id="GO:0045122">
    <property type="term" value="P:aflatoxin biosynthetic process"/>
    <property type="evidence" value="ECO:0007669"/>
    <property type="project" value="InterPro"/>
</dbReference>
<dbReference type="GO" id="GO:0006355">
    <property type="term" value="P:regulation of DNA-templated transcription"/>
    <property type="evidence" value="ECO:0007669"/>
    <property type="project" value="InterPro"/>
</dbReference>
<evidence type="ECO:0000256" key="3">
    <source>
        <dbReference type="ARBA" id="ARBA00023125"/>
    </source>
</evidence>
<keyword evidence="2" id="KW-0805">Transcription regulation</keyword>
<dbReference type="Pfam" id="PF08493">
    <property type="entry name" value="AflR"/>
    <property type="match status" value="1"/>
</dbReference>
<reference evidence="9" key="2">
    <citation type="submission" date="2015-01" db="EMBL/GenBank/DDBJ databases">
        <title>Evolutionary Origins and Diversification of the Mycorrhizal Mutualists.</title>
        <authorList>
            <consortium name="DOE Joint Genome Institute"/>
            <consortium name="Mycorrhizal Genomics Consortium"/>
            <person name="Kohler A."/>
            <person name="Kuo A."/>
            <person name="Nagy L.G."/>
            <person name="Floudas D."/>
            <person name="Copeland A."/>
            <person name="Barry K.W."/>
            <person name="Cichocki N."/>
            <person name="Veneault-Fourrey C."/>
            <person name="LaButti K."/>
            <person name="Lindquist E.A."/>
            <person name="Lipzen A."/>
            <person name="Lundell T."/>
            <person name="Morin E."/>
            <person name="Murat C."/>
            <person name="Riley R."/>
            <person name="Ohm R."/>
            <person name="Sun H."/>
            <person name="Tunlid A."/>
            <person name="Henrissat B."/>
            <person name="Grigoriev I.V."/>
            <person name="Hibbett D.S."/>
            <person name="Martin F."/>
        </authorList>
    </citation>
    <scope>NUCLEOTIDE SEQUENCE [LARGE SCALE GENOMIC DNA]</scope>
    <source>
        <strain evidence="9">Zn</strain>
    </source>
</reference>
<evidence type="ECO:0000256" key="1">
    <source>
        <dbReference type="ARBA" id="ARBA00022723"/>
    </source>
</evidence>
<name>A0A0C3HGZ8_OIDMZ</name>
<evidence type="ECO:0000256" key="5">
    <source>
        <dbReference type="ARBA" id="ARBA00023242"/>
    </source>
</evidence>
<evidence type="ECO:0000313" key="9">
    <source>
        <dbReference type="Proteomes" id="UP000054321"/>
    </source>
</evidence>
<keyword evidence="4" id="KW-0804">Transcription</keyword>
<keyword evidence="5" id="KW-0539">Nucleus</keyword>
<dbReference type="OrthoDB" id="2740448at2759"/>
<proteinExistence type="predicted"/>
<keyword evidence="1" id="KW-0479">Metal-binding</keyword>
<keyword evidence="9" id="KW-1185">Reference proteome</keyword>
<dbReference type="HOGENOM" id="CLU_860792_0_0_1"/>
<dbReference type="InParanoid" id="A0A0C3HGZ8"/>
<sequence length="323" mass="34902">MILQHAARRTGNPAPNGSGMFAHPQFDGGGQLNMFSGSFTQPVIAEGSSYSLSNMIHENDEALSSPQLEDFLAETGQALSSLLRSEVTEAEQLRVTPGDCGPAGTQLCSNSEASCTVRATNVLKILHVCAVACLSSTAEALSASNITHTCPRTTDNVLTGSGEAARAVADILKCSCSLRPHLQLLTATTLEKLVNWYRALLRSIYGNCSESPESPDEEDQGSGEKVLHQRISIGHHWLDSRLEVPIMTHVISGRLQELEGLIEVLSSRIKESNPSKIDNEFTSVSLGEVGLLEKVRDRLINYLKRQLGAIREELGCVRGTSMM</sequence>
<keyword evidence="3" id="KW-0238">DNA-binding</keyword>
<feature type="domain" description="Aflatoxin regulatory protein" evidence="7">
    <location>
        <begin position="112"/>
        <end position="211"/>
    </location>
</feature>
<dbReference type="GO" id="GO:0005634">
    <property type="term" value="C:nucleus"/>
    <property type="evidence" value="ECO:0007669"/>
    <property type="project" value="InterPro"/>
</dbReference>